<dbReference type="InterPro" id="IPR015141">
    <property type="entry name" value="PLipase_A2_prok/fun"/>
</dbReference>
<dbReference type="InterPro" id="IPR036444">
    <property type="entry name" value="PLipase_A2_dom_sf"/>
</dbReference>
<name>A0ABP6Z879_9ACTN</name>
<evidence type="ECO:0000313" key="1">
    <source>
        <dbReference type="EMBL" id="GAA3600879.1"/>
    </source>
</evidence>
<proteinExistence type="predicted"/>
<comment type="caution">
    <text evidence="1">The sequence shown here is derived from an EMBL/GenBank/DDBJ whole genome shotgun (WGS) entry which is preliminary data.</text>
</comment>
<reference evidence="2" key="1">
    <citation type="journal article" date="2019" name="Int. J. Syst. Evol. Microbiol.">
        <title>The Global Catalogue of Microorganisms (GCM) 10K type strain sequencing project: providing services to taxonomists for standard genome sequencing and annotation.</title>
        <authorList>
            <consortium name="The Broad Institute Genomics Platform"/>
            <consortium name="The Broad Institute Genome Sequencing Center for Infectious Disease"/>
            <person name="Wu L."/>
            <person name="Ma J."/>
        </authorList>
    </citation>
    <scope>NUCLEOTIDE SEQUENCE [LARGE SCALE GENOMIC DNA]</scope>
    <source>
        <strain evidence="2">JCM 16902</strain>
    </source>
</reference>
<keyword evidence="2" id="KW-1185">Reference proteome</keyword>
<organism evidence="1 2">
    <name type="scientific">Kineosporia mesophila</name>
    <dbReference type="NCBI Taxonomy" id="566012"/>
    <lineage>
        <taxon>Bacteria</taxon>
        <taxon>Bacillati</taxon>
        <taxon>Actinomycetota</taxon>
        <taxon>Actinomycetes</taxon>
        <taxon>Kineosporiales</taxon>
        <taxon>Kineosporiaceae</taxon>
        <taxon>Kineosporia</taxon>
    </lineage>
</organism>
<dbReference type="Proteomes" id="UP001501074">
    <property type="component" value="Unassembled WGS sequence"/>
</dbReference>
<accession>A0ABP6Z879</accession>
<dbReference type="Pfam" id="PF09056">
    <property type="entry name" value="Phospholip_A2_3"/>
    <property type="match status" value="1"/>
</dbReference>
<dbReference type="EMBL" id="BAAAZO010000002">
    <property type="protein sequence ID" value="GAA3600879.1"/>
    <property type="molecule type" value="Genomic_DNA"/>
</dbReference>
<dbReference type="SUPFAM" id="SSF48619">
    <property type="entry name" value="Phospholipase A2, PLA2"/>
    <property type="match status" value="1"/>
</dbReference>
<evidence type="ECO:0000313" key="2">
    <source>
        <dbReference type="Proteomes" id="UP001501074"/>
    </source>
</evidence>
<sequence length="227" mass="23921">MVSSVATTALTPEQITEPGTYSFQFAAEVPDGGRLRPLDANVAEGGEFSDGVVVEDADGTVVGAYDEPYTVAQDGSFLPTTYRIDGTDLIQTVTVDEGDAVPATVIFSDYAPVGATTDVAPPSLLRAAAFVSVPAGYVYNPELGSLHDYCTSSPDSWASADFRGPCATHDMCYEVPGDHKAACDAAFKQDLYTNCNYAYGSLNPLRATCRSIAVVYYAAVTAFGDDD</sequence>
<dbReference type="Gene3D" id="1.20.90.10">
    <property type="entry name" value="Phospholipase A2 domain"/>
    <property type="match status" value="1"/>
</dbReference>
<gene>
    <name evidence="1" type="ORF">GCM10022223_15680</name>
</gene>
<protein>
    <submittedName>
        <fullName evidence="1">Uncharacterized protein</fullName>
    </submittedName>
</protein>